<dbReference type="RefSeq" id="WP_331213386.1">
    <property type="nucleotide sequence ID" value="NZ_JAZGQK010000006.1"/>
</dbReference>
<dbReference type="PANTHER" id="PTHR34068">
    <property type="entry name" value="UPF0145 PROTEIN YBJQ"/>
    <property type="match status" value="1"/>
</dbReference>
<evidence type="ECO:0000256" key="1">
    <source>
        <dbReference type="ARBA" id="ARBA00010751"/>
    </source>
</evidence>
<dbReference type="PANTHER" id="PTHR34068:SF2">
    <property type="entry name" value="UPF0145 PROTEIN SCO3412"/>
    <property type="match status" value="1"/>
</dbReference>
<dbReference type="EMBL" id="JAZGQK010000006">
    <property type="protein sequence ID" value="MEE6258265.1"/>
    <property type="molecule type" value="Genomic_DNA"/>
</dbReference>
<dbReference type="Proteomes" id="UP001332243">
    <property type="component" value="Unassembled WGS sequence"/>
</dbReference>
<organism evidence="3 4">
    <name type="scientific">Plantactinospora sonchi</name>
    <dbReference type="NCBI Taxonomy" id="1544735"/>
    <lineage>
        <taxon>Bacteria</taxon>
        <taxon>Bacillati</taxon>
        <taxon>Actinomycetota</taxon>
        <taxon>Actinomycetes</taxon>
        <taxon>Micromonosporales</taxon>
        <taxon>Micromonosporaceae</taxon>
        <taxon>Plantactinospora</taxon>
    </lineage>
</organism>
<evidence type="ECO:0000313" key="3">
    <source>
        <dbReference type="EMBL" id="MEE6258265.1"/>
    </source>
</evidence>
<dbReference type="SUPFAM" id="SSF117782">
    <property type="entry name" value="YbjQ-like"/>
    <property type="match status" value="1"/>
</dbReference>
<accession>A0ABU7RP44</accession>
<dbReference type="InterPro" id="IPR035439">
    <property type="entry name" value="UPF0145_dom_sf"/>
</dbReference>
<feature type="region of interest" description="Disordered" evidence="2">
    <location>
        <begin position="106"/>
        <end position="152"/>
    </location>
</feature>
<keyword evidence="4" id="KW-1185">Reference proteome</keyword>
<comment type="similarity">
    <text evidence="1">Belongs to the UPF0145 family.</text>
</comment>
<evidence type="ECO:0000256" key="2">
    <source>
        <dbReference type="SAM" id="MobiDB-lite"/>
    </source>
</evidence>
<dbReference type="InterPro" id="IPR002765">
    <property type="entry name" value="UPF0145_YbjQ-like"/>
</dbReference>
<protein>
    <submittedName>
        <fullName evidence="3">YbjQ family protein</fullName>
    </submittedName>
</protein>
<evidence type="ECO:0000313" key="4">
    <source>
        <dbReference type="Proteomes" id="UP001332243"/>
    </source>
</evidence>
<name>A0ABU7RP44_9ACTN</name>
<comment type="caution">
    <text evidence="3">The sequence shown here is derived from an EMBL/GenBank/DDBJ whole genome shotgun (WGS) entry which is preliminary data.</text>
</comment>
<sequence length="152" mass="16269">MLIVTTDQLPGYEIRAILGEVVSSQARTRNPYREGVKSLRGGAYDPNAPENLTRWRTDAVQKLGEEATRLGANAVLGMRFDHRDVGELWMEICAYGTAVVAVRQPVEPAPTDQPKVAAETAHPAEPRDSGAIAEPPSAPNLGSAAGTPTPRN</sequence>
<proteinExistence type="inferred from homology"/>
<reference evidence="3 4" key="1">
    <citation type="submission" date="2024-01" db="EMBL/GenBank/DDBJ databases">
        <title>Genome insights into Plantactinospora sonchi sp. nov.</title>
        <authorList>
            <person name="Wang L."/>
        </authorList>
    </citation>
    <scope>NUCLEOTIDE SEQUENCE [LARGE SCALE GENOMIC DNA]</scope>
    <source>
        <strain evidence="3 4">NEAU-QY2</strain>
    </source>
</reference>
<gene>
    <name evidence="3" type="ORF">V1633_07135</name>
</gene>
<dbReference type="Pfam" id="PF01906">
    <property type="entry name" value="YbjQ_1"/>
    <property type="match status" value="1"/>
</dbReference>
<dbReference type="Gene3D" id="3.30.110.70">
    <property type="entry name" value="Hypothetical protein apc22750. Chain B"/>
    <property type="match status" value="1"/>
</dbReference>